<feature type="transmembrane region" description="Helical" evidence="1">
    <location>
        <begin position="131"/>
        <end position="149"/>
    </location>
</feature>
<dbReference type="RefSeq" id="XP_013772959.2">
    <property type="nucleotide sequence ID" value="XM_013917505.2"/>
</dbReference>
<dbReference type="Pfam" id="PF25044">
    <property type="entry name" value="DUF7789"/>
    <property type="match status" value="1"/>
</dbReference>
<feature type="transmembrane region" description="Helical" evidence="1">
    <location>
        <begin position="208"/>
        <end position="229"/>
    </location>
</feature>
<feature type="domain" description="DUF7789" evidence="2">
    <location>
        <begin position="33"/>
        <end position="150"/>
    </location>
</feature>
<evidence type="ECO:0000313" key="4">
    <source>
        <dbReference type="RefSeq" id="XP_013772959.2"/>
    </source>
</evidence>
<reference evidence="4" key="1">
    <citation type="submission" date="2025-08" db="UniProtKB">
        <authorList>
            <consortium name="RefSeq"/>
        </authorList>
    </citation>
    <scope>IDENTIFICATION</scope>
    <source>
        <tissue evidence="4">Muscle</tissue>
    </source>
</reference>
<keyword evidence="1" id="KW-0812">Transmembrane</keyword>
<organism evidence="3 4">
    <name type="scientific">Limulus polyphemus</name>
    <name type="common">Atlantic horseshoe crab</name>
    <dbReference type="NCBI Taxonomy" id="6850"/>
    <lineage>
        <taxon>Eukaryota</taxon>
        <taxon>Metazoa</taxon>
        <taxon>Ecdysozoa</taxon>
        <taxon>Arthropoda</taxon>
        <taxon>Chelicerata</taxon>
        <taxon>Merostomata</taxon>
        <taxon>Xiphosura</taxon>
        <taxon>Limulidae</taxon>
        <taxon>Limulus</taxon>
    </lineage>
</organism>
<sequence length="332" mass="37321">MWYSQDSSEMPVAQDILSVTASFNQRFHCFGRSCSEWTLLVLSLLNIFAVTGISTKELYSSISRGISYDPCFTFSVAILFTAVYGTPFIIQGVLYQQSHSLYLHLASVVLAVLYSVADYSFNKEHRDDFKIARMVIGLVFVSINIYLAVKVTTKITWTEFLIIGASDGMLCIYKKLCYFLMLLKLDLEAGVLLAIFSLTKALESNFQNIVIFTGITVYSLSLCVIGSIAVKKEFKLLVFLFIALNFALPVWIPFQVMYFECPLQSSCSHEDAVLAYTRLATGIFGILFQIYICIEVIKVYKNFDYGLTDRAFAGLVASESTNLLSRSRALNM</sequence>
<proteinExistence type="predicted"/>
<protein>
    <submittedName>
        <fullName evidence="4">Uncharacterized protein LOC106458051</fullName>
    </submittedName>
</protein>
<keyword evidence="1" id="KW-1133">Transmembrane helix</keyword>
<feature type="transmembrane region" description="Helical" evidence="1">
    <location>
        <begin position="236"/>
        <end position="254"/>
    </location>
</feature>
<feature type="transmembrane region" description="Helical" evidence="1">
    <location>
        <begin position="185"/>
        <end position="202"/>
    </location>
</feature>
<evidence type="ECO:0000313" key="3">
    <source>
        <dbReference type="Proteomes" id="UP000694941"/>
    </source>
</evidence>
<dbReference type="Proteomes" id="UP000694941">
    <property type="component" value="Unplaced"/>
</dbReference>
<dbReference type="GeneID" id="106458051"/>
<feature type="transmembrane region" description="Helical" evidence="1">
    <location>
        <begin position="274"/>
        <end position="294"/>
    </location>
</feature>
<dbReference type="PANTHER" id="PTHR39299">
    <property type="entry name" value="TRANSMEMBRANE PROTEIN"/>
    <property type="match status" value="1"/>
</dbReference>
<evidence type="ECO:0000256" key="1">
    <source>
        <dbReference type="SAM" id="Phobius"/>
    </source>
</evidence>
<feature type="transmembrane region" description="Helical" evidence="1">
    <location>
        <begin position="71"/>
        <end position="95"/>
    </location>
</feature>
<accession>A0ABM1B1L9</accession>
<name>A0ABM1B1L9_LIMPO</name>
<evidence type="ECO:0000259" key="2">
    <source>
        <dbReference type="Pfam" id="PF25044"/>
    </source>
</evidence>
<feature type="transmembrane region" description="Helical" evidence="1">
    <location>
        <begin position="37"/>
        <end position="59"/>
    </location>
</feature>
<dbReference type="PANTHER" id="PTHR39299:SF1">
    <property type="entry name" value="TRANSMEMBRANE PROTEIN"/>
    <property type="match status" value="1"/>
</dbReference>
<keyword evidence="1" id="KW-0472">Membrane</keyword>
<dbReference type="InterPro" id="IPR056691">
    <property type="entry name" value="DUF7789"/>
</dbReference>
<feature type="transmembrane region" description="Helical" evidence="1">
    <location>
        <begin position="101"/>
        <end position="119"/>
    </location>
</feature>
<keyword evidence="3" id="KW-1185">Reference proteome</keyword>
<gene>
    <name evidence="4" type="primary">LOC106458051</name>
</gene>